<feature type="transmembrane region" description="Helical" evidence="1">
    <location>
        <begin position="38"/>
        <end position="60"/>
    </location>
</feature>
<evidence type="ECO:0000313" key="2">
    <source>
        <dbReference type="EnsemblMetazoa" id="ACOM037185-PA.1"/>
    </source>
</evidence>
<organism evidence="2">
    <name type="scientific">Anopheles coluzzii</name>
    <name type="common">African malaria mosquito</name>
    <dbReference type="NCBI Taxonomy" id="1518534"/>
    <lineage>
        <taxon>Eukaryota</taxon>
        <taxon>Metazoa</taxon>
        <taxon>Ecdysozoa</taxon>
        <taxon>Arthropoda</taxon>
        <taxon>Hexapoda</taxon>
        <taxon>Insecta</taxon>
        <taxon>Pterygota</taxon>
        <taxon>Neoptera</taxon>
        <taxon>Endopterygota</taxon>
        <taxon>Diptera</taxon>
        <taxon>Nematocera</taxon>
        <taxon>Culicoidea</taxon>
        <taxon>Culicidae</taxon>
        <taxon>Anophelinae</taxon>
        <taxon>Anopheles</taxon>
    </lineage>
</organism>
<dbReference type="AlphaFoldDB" id="A0A8W7PTA3"/>
<sequence>MYVIGVDGEVPAGAAMMTAGVLELLFMAEAATTADERALAVVVVVGKEATVAIVVVVVVIVVELLAVATAFADQRHLLLLLLLLRRHKRVQRRHHGRVAQRLSAASKHNMLGKDRSRRDRCSVEVIGMIVVVCLFIATFAPAPNFWPPPPLCIGTVLLVIVMDMDECATEDAVLAIAPEAITLMFGAAVEDMICMGVGPAVDPLPA</sequence>
<evidence type="ECO:0000256" key="1">
    <source>
        <dbReference type="SAM" id="Phobius"/>
    </source>
</evidence>
<keyword evidence="1" id="KW-0472">Membrane</keyword>
<name>A0A8W7PTA3_ANOCL</name>
<keyword evidence="1" id="KW-1133">Transmembrane helix</keyword>
<proteinExistence type="predicted"/>
<keyword evidence="1" id="KW-0812">Transmembrane</keyword>
<accession>A0A8W7PTA3</accession>
<reference evidence="2" key="1">
    <citation type="submission" date="2022-08" db="UniProtKB">
        <authorList>
            <consortium name="EnsemblMetazoa"/>
        </authorList>
    </citation>
    <scope>IDENTIFICATION</scope>
</reference>
<dbReference type="EnsemblMetazoa" id="ACOM037185-RA">
    <property type="protein sequence ID" value="ACOM037185-PA.1"/>
    <property type="gene ID" value="ACOM037185"/>
</dbReference>
<dbReference type="Proteomes" id="UP000075882">
    <property type="component" value="Unassembled WGS sequence"/>
</dbReference>
<protein>
    <submittedName>
        <fullName evidence="2">Uncharacterized protein</fullName>
    </submittedName>
</protein>
<feature type="transmembrane region" description="Helical" evidence="1">
    <location>
        <begin position="121"/>
        <end position="140"/>
    </location>
</feature>
<feature type="transmembrane region" description="Helical" evidence="1">
    <location>
        <begin position="12"/>
        <end position="31"/>
    </location>
</feature>